<dbReference type="Proteomes" id="UP000750711">
    <property type="component" value="Unassembled WGS sequence"/>
</dbReference>
<reference evidence="1" key="1">
    <citation type="submission" date="2021-03" db="EMBL/GenBank/DDBJ databases">
        <title>Comparative genomics and phylogenomic investigation of the class Geoglossomycetes provide insights into ecological specialization and systematics.</title>
        <authorList>
            <person name="Melie T."/>
            <person name="Pirro S."/>
            <person name="Miller A.N."/>
            <person name="Quandt A."/>
        </authorList>
    </citation>
    <scope>NUCLEOTIDE SEQUENCE</scope>
    <source>
        <strain evidence="1">CAQ_001_2017</strain>
    </source>
</reference>
<protein>
    <submittedName>
        <fullName evidence="1">Uncharacterized protein</fullName>
    </submittedName>
</protein>
<comment type="caution">
    <text evidence="1">The sequence shown here is derived from an EMBL/GenBank/DDBJ whole genome shotgun (WGS) entry which is preliminary data.</text>
</comment>
<sequence>MVDEVMDEIDLDDLRTRVAKIRESNTASGHTVLHWKGACVKVAEYFEQKIKPHTDLGDLDFNTYSLVYYHMKDKALGFQDTTDSEQFTFVTICLRYNSRFPLWVERVKTNTIGPPPLPVYGSAAETVLEPGQIMISSGGQFIWYPSGKTEGVKEGDDGGLSIFLRYKKVDVD</sequence>
<dbReference type="AlphaFoldDB" id="A0A9P8RS67"/>
<proteinExistence type="predicted"/>
<organism evidence="1 2">
    <name type="scientific">Trichoglossum hirsutum</name>
    <dbReference type="NCBI Taxonomy" id="265104"/>
    <lineage>
        <taxon>Eukaryota</taxon>
        <taxon>Fungi</taxon>
        <taxon>Dikarya</taxon>
        <taxon>Ascomycota</taxon>
        <taxon>Pezizomycotina</taxon>
        <taxon>Geoglossomycetes</taxon>
        <taxon>Geoglossales</taxon>
        <taxon>Geoglossaceae</taxon>
        <taxon>Trichoglossum</taxon>
    </lineage>
</organism>
<accession>A0A9P8RS67</accession>
<keyword evidence="2" id="KW-1185">Reference proteome</keyword>
<gene>
    <name evidence="1" type="ORF">GP486_001917</name>
</gene>
<evidence type="ECO:0000313" key="2">
    <source>
        <dbReference type="Proteomes" id="UP000750711"/>
    </source>
</evidence>
<name>A0A9P8RS67_9PEZI</name>
<dbReference type="EMBL" id="JAGHQM010000192">
    <property type="protein sequence ID" value="KAH0563511.1"/>
    <property type="molecule type" value="Genomic_DNA"/>
</dbReference>
<evidence type="ECO:0000313" key="1">
    <source>
        <dbReference type="EMBL" id="KAH0563511.1"/>
    </source>
</evidence>